<evidence type="ECO:0000313" key="1">
    <source>
        <dbReference type="EMBL" id="KAI4354352.1"/>
    </source>
</evidence>
<protein>
    <submittedName>
        <fullName evidence="1">Uncharacterized protein</fullName>
    </submittedName>
</protein>
<dbReference type="EMBL" id="CM039427">
    <property type="protein sequence ID" value="KAI4354352.1"/>
    <property type="molecule type" value="Genomic_DNA"/>
</dbReference>
<accession>A0ACB9Q0K0</accession>
<comment type="caution">
    <text evidence="1">The sequence shown here is derived from an EMBL/GenBank/DDBJ whole genome shotgun (WGS) entry which is preliminary data.</text>
</comment>
<name>A0ACB9Q0K0_BAUVA</name>
<dbReference type="Proteomes" id="UP000828941">
    <property type="component" value="Chromosome 2"/>
</dbReference>
<keyword evidence="2" id="KW-1185">Reference proteome</keyword>
<proteinExistence type="predicted"/>
<gene>
    <name evidence="1" type="ORF">L6164_003222</name>
</gene>
<reference evidence="1 2" key="1">
    <citation type="journal article" date="2022" name="DNA Res.">
        <title>Chromosomal-level genome assembly of the orchid tree Bauhinia variegata (Leguminosae; Cercidoideae) supports the allotetraploid origin hypothesis of Bauhinia.</title>
        <authorList>
            <person name="Zhong Y."/>
            <person name="Chen Y."/>
            <person name="Zheng D."/>
            <person name="Pang J."/>
            <person name="Liu Y."/>
            <person name="Luo S."/>
            <person name="Meng S."/>
            <person name="Qian L."/>
            <person name="Wei D."/>
            <person name="Dai S."/>
            <person name="Zhou R."/>
        </authorList>
    </citation>
    <scope>NUCLEOTIDE SEQUENCE [LARGE SCALE GENOMIC DNA]</scope>
    <source>
        <strain evidence="1">BV-YZ2020</strain>
    </source>
</reference>
<sequence length="1038" mass="116292">MAGSTSTVTFAFLCLFSWLTFQLCIRTAGSAKLLCIPSEQEALLQFKQNLLDPWNRLQSWSGNNSDCCTWEGVVCNSVTGHVLELHLGSFPSFQQFHYFGPSETDKRRRFGGEVNPCLLDLKHLNHLDLSSNDFGGMSIPSFIGSMRSLTYLNLSKAGFGGKIPYQLGNLSNLLYLDLKTTRDPPKFSGKIPSEIGNLTNLIHLNLGSENDRVDLFAENLQWLSTLSSLEYLDLTNANLSKASDWLWVTHKLPALKELHLFNCPLHYDNQPSTINFSSLVNLDLSYTNHFEASFIPKWIFGLKKLNSFQLAGNHFQDSIPHDIQNLTMLENIDLSENLFNSSIPSWLYSLNHLKSLNLNKNNLHGTVSNDIANLTSIVSLNLMDNHLEGKFPTSFASLCNLRKIYLSFTKCNQKVSEILEILSECVSDQLENLVIVHSKLSGNLTDKIGVFKNLVQLDLQDNSIQGILPRSLGKLSSLEYLSISKNQFQGNPFEIVGQLSKLQILYLGFNQFQGVVTQAHFPNLTRLMLLDAPKGQLTLKVNSNWTPPFQLRRLLLKSWRLGPNFPTWIRSQKDLQQLDLTNTSISDSIPSWFWSTCSNAYWVCLYQNQLYGDLSKSLENPISIESVDLSSNHFSGQLPYLSPDVVDIDLSMNSFSGSIARFLCQKQGEPTKLEFLNLKSNKLSGEIPDCWMMQQDLLIVELANNSFTGNIPASMGSLVGLKSLQLGNNKISGKFPPFLKNFSQLVSLDLGKNKISGTIPSWIGEKLTNLKILSLRSNKIFGQIPLGICKLEFLQFLDLAENNFTGHIPKCFKNLKAMARKNASADSRFHYIGKNGTSSIVTANLYIKGADMEYGTILGLVTNIDLSNNKLSGDIPTEITSLLALLSLNLSKNFLNGQIPKNIGNMGALESLDLSRNQLFGEIPTSIANLSFLSKLNLSFNNLSGKIPTGTQLQSFEESSFIGNNLCGLPLYNSCITHHINNKYKGGGHEINWFYVSMAFGFIVGFGGFVGPLFLYRSWRYAYFQFIDNMWYKVRYCL</sequence>
<evidence type="ECO:0000313" key="2">
    <source>
        <dbReference type="Proteomes" id="UP000828941"/>
    </source>
</evidence>
<organism evidence="1 2">
    <name type="scientific">Bauhinia variegata</name>
    <name type="common">Purple orchid tree</name>
    <name type="synonym">Phanera variegata</name>
    <dbReference type="NCBI Taxonomy" id="167791"/>
    <lineage>
        <taxon>Eukaryota</taxon>
        <taxon>Viridiplantae</taxon>
        <taxon>Streptophyta</taxon>
        <taxon>Embryophyta</taxon>
        <taxon>Tracheophyta</taxon>
        <taxon>Spermatophyta</taxon>
        <taxon>Magnoliopsida</taxon>
        <taxon>eudicotyledons</taxon>
        <taxon>Gunneridae</taxon>
        <taxon>Pentapetalae</taxon>
        <taxon>rosids</taxon>
        <taxon>fabids</taxon>
        <taxon>Fabales</taxon>
        <taxon>Fabaceae</taxon>
        <taxon>Cercidoideae</taxon>
        <taxon>Cercideae</taxon>
        <taxon>Bauhiniinae</taxon>
        <taxon>Bauhinia</taxon>
    </lineage>
</organism>